<feature type="domain" description="Tetrapyrrole methylase" evidence="8">
    <location>
        <begin position="26"/>
        <end position="233"/>
    </location>
</feature>
<keyword evidence="5 9" id="KW-0808">Transferase</keyword>
<dbReference type="InterPro" id="IPR003043">
    <property type="entry name" value="Uropor_MeTrfase_CS"/>
</dbReference>
<proteinExistence type="inferred from homology"/>
<evidence type="ECO:0000313" key="10">
    <source>
        <dbReference type="Proteomes" id="UP000246278"/>
    </source>
</evidence>
<dbReference type="PIRSF" id="PIRSF036427">
    <property type="entry name" value="Precrrn-2_mtase"/>
    <property type="match status" value="1"/>
</dbReference>
<dbReference type="InterPro" id="IPR000878">
    <property type="entry name" value="4pyrrol_Mease"/>
</dbReference>
<evidence type="ECO:0000256" key="2">
    <source>
        <dbReference type="ARBA" id="ARBA00005879"/>
    </source>
</evidence>
<dbReference type="CDD" id="cd11645">
    <property type="entry name" value="Precorrin_2_C20_MT"/>
    <property type="match status" value="1"/>
</dbReference>
<dbReference type="InterPro" id="IPR012382">
    <property type="entry name" value="CobI/CbiL"/>
</dbReference>
<dbReference type="PANTHER" id="PTHR43467">
    <property type="entry name" value="COBALT-PRECORRIN-2 C(20)-METHYLTRANSFERASE"/>
    <property type="match status" value="1"/>
</dbReference>
<keyword evidence="3" id="KW-0169">Cobalamin biosynthesis</keyword>
<gene>
    <name evidence="9" type="primary">cobI</name>
    <name evidence="9" type="ORF">CR164_01620</name>
</gene>
<dbReference type="InterPro" id="IPR014776">
    <property type="entry name" value="4pyrrole_Mease_sub2"/>
</dbReference>
<reference evidence="10" key="1">
    <citation type="submission" date="2017-10" db="EMBL/GenBank/DDBJ databases">
        <authorList>
            <person name="Gaisin V.A."/>
            <person name="Rysina M.S."/>
            <person name="Grouzdev D.S."/>
        </authorList>
    </citation>
    <scope>NUCLEOTIDE SEQUENCE [LARGE SCALE GENOMIC DNA]</scope>
    <source>
        <strain evidence="10">V1</strain>
    </source>
</reference>
<comment type="similarity">
    <text evidence="2 7">Belongs to the precorrin methyltransferase family.</text>
</comment>
<name>A0A317TA07_9CHLB</name>
<keyword evidence="10" id="KW-1185">Reference proteome</keyword>
<dbReference type="InterPro" id="IPR006364">
    <property type="entry name" value="CobI/CbiL/CobIJ_dom"/>
</dbReference>
<dbReference type="NCBIfam" id="TIGR01467">
    <property type="entry name" value="cobI_cbiL"/>
    <property type="match status" value="1"/>
</dbReference>
<evidence type="ECO:0000313" key="9">
    <source>
        <dbReference type="EMBL" id="PWW83280.1"/>
    </source>
</evidence>
<dbReference type="PROSITE" id="PS00839">
    <property type="entry name" value="SUMT_1"/>
    <property type="match status" value="1"/>
</dbReference>
<dbReference type="EMBL" id="PDNZ01000001">
    <property type="protein sequence ID" value="PWW83280.1"/>
    <property type="molecule type" value="Genomic_DNA"/>
</dbReference>
<keyword evidence="6" id="KW-0949">S-adenosyl-L-methionine</keyword>
<dbReference type="UniPathway" id="UPA00148"/>
<evidence type="ECO:0000256" key="4">
    <source>
        <dbReference type="ARBA" id="ARBA00022603"/>
    </source>
</evidence>
<dbReference type="GO" id="GO:0009236">
    <property type="term" value="P:cobalamin biosynthetic process"/>
    <property type="evidence" value="ECO:0007669"/>
    <property type="project" value="UniProtKB-UniRule"/>
</dbReference>
<dbReference type="SUPFAM" id="SSF53790">
    <property type="entry name" value="Tetrapyrrole methylase"/>
    <property type="match status" value="1"/>
</dbReference>
<dbReference type="AlphaFoldDB" id="A0A317TA07"/>
<accession>A0A317TA07</accession>
<dbReference type="OrthoDB" id="9815856at2"/>
<dbReference type="GO" id="GO:0032259">
    <property type="term" value="P:methylation"/>
    <property type="evidence" value="ECO:0007669"/>
    <property type="project" value="UniProtKB-KW"/>
</dbReference>
<organism evidence="9 10">
    <name type="scientific">Prosthecochloris marina</name>
    <dbReference type="NCBI Taxonomy" id="2017681"/>
    <lineage>
        <taxon>Bacteria</taxon>
        <taxon>Pseudomonadati</taxon>
        <taxon>Chlorobiota</taxon>
        <taxon>Chlorobiia</taxon>
        <taxon>Chlorobiales</taxon>
        <taxon>Chlorobiaceae</taxon>
        <taxon>Prosthecochloris</taxon>
    </lineage>
</organism>
<evidence type="ECO:0000256" key="1">
    <source>
        <dbReference type="ARBA" id="ARBA00004953"/>
    </source>
</evidence>
<dbReference type="InterPro" id="IPR035996">
    <property type="entry name" value="4pyrrol_Methylase_sf"/>
</dbReference>
<dbReference type="Gene3D" id="3.30.950.10">
    <property type="entry name" value="Methyltransferase, Cobalt-precorrin-4 Transmethylase, Domain 2"/>
    <property type="match status" value="1"/>
</dbReference>
<dbReference type="PANTHER" id="PTHR43467:SF2">
    <property type="entry name" value="COBALT-PRECORRIN-2 C(20)-METHYLTRANSFERASE"/>
    <property type="match status" value="1"/>
</dbReference>
<evidence type="ECO:0000256" key="5">
    <source>
        <dbReference type="ARBA" id="ARBA00022679"/>
    </source>
</evidence>
<dbReference type="GO" id="GO:0030788">
    <property type="term" value="F:precorrin-2 C20-methyltransferase activity"/>
    <property type="evidence" value="ECO:0007669"/>
    <property type="project" value="InterPro"/>
</dbReference>
<evidence type="ECO:0000259" key="8">
    <source>
        <dbReference type="Pfam" id="PF00590"/>
    </source>
</evidence>
<dbReference type="InterPro" id="IPR014777">
    <property type="entry name" value="4pyrrole_Mease_sub1"/>
</dbReference>
<keyword evidence="4 9" id="KW-0489">Methyltransferase</keyword>
<evidence type="ECO:0000256" key="7">
    <source>
        <dbReference type="PIRNR" id="PIRNR036427"/>
    </source>
</evidence>
<dbReference type="Gene3D" id="3.40.1010.10">
    <property type="entry name" value="Cobalt-precorrin-4 Transmethylase, Domain 1"/>
    <property type="match status" value="1"/>
</dbReference>
<sequence length="266" mass="29575">MNIRSGKKCFEGKGIQSKKDSTLRSKVYGVSLGPGDPELVTIKAIKVLARADKIYYPATLTRSGEVNSFALEILKMHSISETRLKSMPVAMTMSRKEVDKVYDKAFSSIMQDLENSLCIAVVCIGDAGLYSTFGHLLERLKKASVTVEMIAGVPAFVAAGASAHVPLALGSDKVLVLPDFESTDELDKCLDRYETVVVMKLSLFGEKLYSYLEKKRIGFVYAEYLGTPREFVSRSLNDLESRRIPYFSLIILFNKDQSSRNLCPEK</sequence>
<protein>
    <submittedName>
        <fullName evidence="9">Precorrin-2 C(20)-methyltransferase</fullName>
    </submittedName>
</protein>
<dbReference type="Proteomes" id="UP000246278">
    <property type="component" value="Unassembled WGS sequence"/>
</dbReference>
<dbReference type="Pfam" id="PF00590">
    <property type="entry name" value="TP_methylase"/>
    <property type="match status" value="1"/>
</dbReference>
<comment type="pathway">
    <text evidence="1">Cofactor biosynthesis; adenosylcobalamin biosynthesis.</text>
</comment>
<comment type="caution">
    <text evidence="9">The sequence shown here is derived from an EMBL/GenBank/DDBJ whole genome shotgun (WGS) entry which is preliminary data.</text>
</comment>
<evidence type="ECO:0000256" key="6">
    <source>
        <dbReference type="ARBA" id="ARBA00022691"/>
    </source>
</evidence>
<evidence type="ECO:0000256" key="3">
    <source>
        <dbReference type="ARBA" id="ARBA00022573"/>
    </source>
</evidence>